<organism evidence="1 3">
    <name type="scientific">Rotaria sordida</name>
    <dbReference type="NCBI Taxonomy" id="392033"/>
    <lineage>
        <taxon>Eukaryota</taxon>
        <taxon>Metazoa</taxon>
        <taxon>Spiralia</taxon>
        <taxon>Gnathifera</taxon>
        <taxon>Rotifera</taxon>
        <taxon>Eurotatoria</taxon>
        <taxon>Bdelloidea</taxon>
        <taxon>Philodinida</taxon>
        <taxon>Philodinidae</taxon>
        <taxon>Rotaria</taxon>
    </lineage>
</organism>
<dbReference type="EMBL" id="CAJNOL010000064">
    <property type="protein sequence ID" value="CAF0807395.1"/>
    <property type="molecule type" value="Genomic_DNA"/>
</dbReference>
<dbReference type="Proteomes" id="UP000663854">
    <property type="component" value="Unassembled WGS sequence"/>
</dbReference>
<reference evidence="1" key="1">
    <citation type="submission" date="2021-02" db="EMBL/GenBank/DDBJ databases">
        <authorList>
            <person name="Nowell W R."/>
        </authorList>
    </citation>
    <scope>NUCLEOTIDE SEQUENCE</scope>
</reference>
<dbReference type="Proteomes" id="UP000663870">
    <property type="component" value="Unassembled WGS sequence"/>
</dbReference>
<evidence type="ECO:0000313" key="1">
    <source>
        <dbReference type="EMBL" id="CAF0771051.1"/>
    </source>
</evidence>
<name>A0A813QS36_9BILA</name>
<accession>A0A813QS36</accession>
<dbReference type="AlphaFoldDB" id="A0A813QS36"/>
<comment type="caution">
    <text evidence="1">The sequence shown here is derived from an EMBL/GenBank/DDBJ whole genome shotgun (WGS) entry which is preliminary data.</text>
</comment>
<proteinExistence type="predicted"/>
<evidence type="ECO:0000313" key="4">
    <source>
        <dbReference type="Proteomes" id="UP000663870"/>
    </source>
</evidence>
<dbReference type="Pfam" id="PF05477">
    <property type="entry name" value="SURF2"/>
    <property type="match status" value="1"/>
</dbReference>
<keyword evidence="4" id="KW-1185">Reference proteome</keyword>
<protein>
    <submittedName>
        <fullName evidence="1">Uncharacterized protein</fullName>
    </submittedName>
</protein>
<dbReference type="EMBL" id="CAJNOH010000022">
    <property type="protein sequence ID" value="CAF0771051.1"/>
    <property type="molecule type" value="Genomic_DNA"/>
</dbReference>
<sequence length="107" mass="13302">MKYKKKHHERQLFYKLTWHYLNKEPHHIMRHIQGKRFKHGYILCKYFNGKNVKRMMRDDDDLSGLYPNFRCLRANDSRRYKMKSTSITNKKLKKIPMEMIQRNGRQQ</sequence>
<evidence type="ECO:0000313" key="3">
    <source>
        <dbReference type="Proteomes" id="UP000663854"/>
    </source>
</evidence>
<evidence type="ECO:0000313" key="2">
    <source>
        <dbReference type="EMBL" id="CAF0807395.1"/>
    </source>
</evidence>
<gene>
    <name evidence="2" type="ORF">JXQ802_LOCUS4549</name>
    <name evidence="1" type="ORF">PYM288_LOCUS3109</name>
</gene>
<dbReference type="InterPro" id="IPR008833">
    <property type="entry name" value="Surf2"/>
</dbReference>